<keyword evidence="1" id="KW-0812">Transmembrane</keyword>
<gene>
    <name evidence="2" type="ORF">DXB31_05885</name>
</gene>
<organism evidence="2 3">
    <name type="scientific">Thomasclavelia spiroformis</name>
    <dbReference type="NCBI Taxonomy" id="29348"/>
    <lineage>
        <taxon>Bacteria</taxon>
        <taxon>Bacillati</taxon>
        <taxon>Bacillota</taxon>
        <taxon>Erysipelotrichia</taxon>
        <taxon>Erysipelotrichales</taxon>
        <taxon>Coprobacillaceae</taxon>
        <taxon>Thomasclavelia</taxon>
    </lineage>
</organism>
<proteinExistence type="predicted"/>
<evidence type="ECO:0000313" key="3">
    <source>
        <dbReference type="Proteomes" id="UP000261087"/>
    </source>
</evidence>
<accession>A0A3E5FQC1</accession>
<feature type="transmembrane region" description="Helical" evidence="1">
    <location>
        <begin position="119"/>
        <end position="137"/>
    </location>
</feature>
<sequence length="256" mass="30880">MVLVFILVIYRLLFYKVLIFDEGFYYQTNINNGKYYTYDDVEKAWINSGRSQNGEQGEYCNIALYNKKMIRFRVFYNDKKSVAYLIKRANTKTQSIKTNALKEKEDYLIDGKVFRKTRIMLDTVILAVVAFIDAFLIKEISFNFIIIPSIIIVIIIALFLFNYYLFFQIKIKKNSFYCRTTPFNERYYKYSEIADRRKVKRVVKHRSYGNGSLHRNYYFYFEFTDNKGEKHEFQYEQQIHEYEVNILKDRIEAAKS</sequence>
<dbReference type="Proteomes" id="UP000261087">
    <property type="component" value="Unassembled WGS sequence"/>
</dbReference>
<evidence type="ECO:0000313" key="2">
    <source>
        <dbReference type="EMBL" id="RGO10360.1"/>
    </source>
</evidence>
<evidence type="ECO:0000256" key="1">
    <source>
        <dbReference type="SAM" id="Phobius"/>
    </source>
</evidence>
<dbReference type="RefSeq" id="WP_117604865.1">
    <property type="nucleotide sequence ID" value="NZ_CAUWNQ010000061.1"/>
</dbReference>
<keyword evidence="1" id="KW-0472">Membrane</keyword>
<feature type="transmembrane region" description="Helical" evidence="1">
    <location>
        <begin position="143"/>
        <end position="166"/>
    </location>
</feature>
<dbReference type="EMBL" id="QSVF01000011">
    <property type="protein sequence ID" value="RGO10360.1"/>
    <property type="molecule type" value="Genomic_DNA"/>
</dbReference>
<reference evidence="2 3" key="1">
    <citation type="submission" date="2018-08" db="EMBL/GenBank/DDBJ databases">
        <title>A genome reference for cultivated species of the human gut microbiota.</title>
        <authorList>
            <person name="Zou Y."/>
            <person name="Xue W."/>
            <person name="Luo G."/>
        </authorList>
    </citation>
    <scope>NUCLEOTIDE SEQUENCE [LARGE SCALE GENOMIC DNA]</scope>
    <source>
        <strain evidence="2 3">OM02-6</strain>
    </source>
</reference>
<comment type="caution">
    <text evidence="2">The sequence shown here is derived from an EMBL/GenBank/DDBJ whole genome shotgun (WGS) entry which is preliminary data.</text>
</comment>
<dbReference type="AlphaFoldDB" id="A0A3E5FQC1"/>
<keyword evidence="1" id="KW-1133">Transmembrane helix</keyword>
<protein>
    <submittedName>
        <fullName evidence="2">Uncharacterized protein</fullName>
    </submittedName>
</protein>
<name>A0A3E5FQC1_9FIRM</name>